<accession>A0ACC2GP89</accession>
<protein>
    <submittedName>
        <fullName evidence="1">Uncharacterized protein</fullName>
    </submittedName>
</protein>
<name>A0ACC2GP89_DALPE</name>
<organism evidence="1 2">
    <name type="scientific">Dallia pectoralis</name>
    <name type="common">Alaska blackfish</name>
    <dbReference type="NCBI Taxonomy" id="75939"/>
    <lineage>
        <taxon>Eukaryota</taxon>
        <taxon>Metazoa</taxon>
        <taxon>Chordata</taxon>
        <taxon>Craniata</taxon>
        <taxon>Vertebrata</taxon>
        <taxon>Euteleostomi</taxon>
        <taxon>Actinopterygii</taxon>
        <taxon>Neopterygii</taxon>
        <taxon>Teleostei</taxon>
        <taxon>Protacanthopterygii</taxon>
        <taxon>Esociformes</taxon>
        <taxon>Umbridae</taxon>
        <taxon>Dallia</taxon>
    </lineage>
</organism>
<dbReference type="Proteomes" id="UP001157502">
    <property type="component" value="Chromosome 11"/>
</dbReference>
<evidence type="ECO:0000313" key="2">
    <source>
        <dbReference type="Proteomes" id="UP001157502"/>
    </source>
</evidence>
<gene>
    <name evidence="1" type="ORF">DPEC_G00146880</name>
</gene>
<sequence length="98" mass="11449">MSSTFARIRMERPMPNAMRTANATVLYTLYQRPWFCKNSAVIPYTEARNRPNKNPAKLCTNPRRRGSWEGFIWHLLPRLGNLGHILNMWSKPTNDSVM</sequence>
<comment type="caution">
    <text evidence="1">The sequence shown here is derived from an EMBL/GenBank/DDBJ whole genome shotgun (WGS) entry which is preliminary data.</text>
</comment>
<evidence type="ECO:0000313" key="1">
    <source>
        <dbReference type="EMBL" id="KAJ8005461.1"/>
    </source>
</evidence>
<proteinExistence type="predicted"/>
<keyword evidence="2" id="KW-1185">Reference proteome</keyword>
<dbReference type="EMBL" id="CM055738">
    <property type="protein sequence ID" value="KAJ8005461.1"/>
    <property type="molecule type" value="Genomic_DNA"/>
</dbReference>
<reference evidence="1" key="1">
    <citation type="submission" date="2021-05" db="EMBL/GenBank/DDBJ databases">
        <authorList>
            <person name="Pan Q."/>
            <person name="Jouanno E."/>
            <person name="Zahm M."/>
            <person name="Klopp C."/>
            <person name="Cabau C."/>
            <person name="Louis A."/>
            <person name="Berthelot C."/>
            <person name="Parey E."/>
            <person name="Roest Crollius H."/>
            <person name="Montfort J."/>
            <person name="Robinson-Rechavi M."/>
            <person name="Bouchez O."/>
            <person name="Lampietro C."/>
            <person name="Lopez Roques C."/>
            <person name="Donnadieu C."/>
            <person name="Postlethwait J."/>
            <person name="Bobe J."/>
            <person name="Dillon D."/>
            <person name="Chandos A."/>
            <person name="von Hippel F."/>
            <person name="Guiguen Y."/>
        </authorList>
    </citation>
    <scope>NUCLEOTIDE SEQUENCE</scope>
    <source>
        <strain evidence="1">YG-Jan2019</strain>
    </source>
</reference>